<dbReference type="SUPFAM" id="SSF49472">
    <property type="entry name" value="Transthyretin (synonym: prealbumin)"/>
    <property type="match status" value="1"/>
</dbReference>
<sequence length="139" mass="16011">MRFDPSLLIALVALEISFVFGANADTVYRYNISVVVRDLTTSRRIPNVPVTLFRLRDTDDWIVVSRGKTIATGGLNFSSRKYEYTTGTYKLRYDFRNHYNVTFYPIIDITFDVSSVLENYPFPVLLSEYGYSTYKGVSN</sequence>
<gene>
    <name evidence="3" type="primary">100120403</name>
</gene>
<dbReference type="AlphaFoldDB" id="A0A7M7HGP6"/>
<proteinExistence type="predicted"/>
<keyword evidence="4" id="KW-1185">Reference proteome</keyword>
<organism evidence="3 4">
    <name type="scientific">Nasonia vitripennis</name>
    <name type="common">Parasitic wasp</name>
    <dbReference type="NCBI Taxonomy" id="7425"/>
    <lineage>
        <taxon>Eukaryota</taxon>
        <taxon>Metazoa</taxon>
        <taxon>Ecdysozoa</taxon>
        <taxon>Arthropoda</taxon>
        <taxon>Hexapoda</taxon>
        <taxon>Insecta</taxon>
        <taxon>Pterygota</taxon>
        <taxon>Neoptera</taxon>
        <taxon>Endopterygota</taxon>
        <taxon>Hymenoptera</taxon>
        <taxon>Apocrita</taxon>
        <taxon>Proctotrupomorpha</taxon>
        <taxon>Chalcidoidea</taxon>
        <taxon>Pteromalidae</taxon>
        <taxon>Pteromalinae</taxon>
        <taxon>Nasonia</taxon>
    </lineage>
</organism>
<dbReference type="InterPro" id="IPR023416">
    <property type="entry name" value="Transthyretin/HIU_hydrolase_d"/>
</dbReference>
<reference evidence="3" key="1">
    <citation type="submission" date="2021-01" db="UniProtKB">
        <authorList>
            <consortium name="EnsemblMetazoa"/>
        </authorList>
    </citation>
    <scope>IDENTIFICATION</scope>
</reference>
<dbReference type="InterPro" id="IPR036817">
    <property type="entry name" value="Transthyretin/HIU_hydrolase_sf"/>
</dbReference>
<dbReference type="PANTHER" id="PTHR10395">
    <property type="entry name" value="URICASE AND TRANSTHYRETIN-RELATED"/>
    <property type="match status" value="1"/>
</dbReference>
<feature type="domain" description="Transthyretin/hydroxyisourate hydrolase" evidence="2">
    <location>
        <begin position="32"/>
        <end position="136"/>
    </location>
</feature>
<dbReference type="InParanoid" id="A0A7M7HGP6"/>
<dbReference type="EnsemblMetazoa" id="XM_008218063">
    <property type="protein sequence ID" value="XP_008216285"/>
    <property type="gene ID" value="LOC100120403"/>
</dbReference>
<evidence type="ECO:0000259" key="2">
    <source>
        <dbReference type="Pfam" id="PF00576"/>
    </source>
</evidence>
<protein>
    <recommendedName>
        <fullName evidence="2">Transthyretin/hydroxyisourate hydrolase domain-containing protein</fullName>
    </recommendedName>
</protein>
<dbReference type="OrthoDB" id="10265230at2759"/>
<dbReference type="Gene3D" id="2.60.40.180">
    <property type="entry name" value="Transthyretin/hydroxyisourate hydrolase domain"/>
    <property type="match status" value="1"/>
</dbReference>
<keyword evidence="1" id="KW-0732">Signal</keyword>
<evidence type="ECO:0000256" key="1">
    <source>
        <dbReference type="SAM" id="SignalP"/>
    </source>
</evidence>
<dbReference type="PANTHER" id="PTHR10395:SF7">
    <property type="entry name" value="5-HYDROXYISOURATE HYDROLASE"/>
    <property type="match status" value="1"/>
</dbReference>
<dbReference type="SMR" id="A0A7M7HGP6"/>
<feature type="chain" id="PRO_5029516388" description="Transthyretin/hydroxyisourate hydrolase domain-containing protein" evidence="1">
    <location>
        <begin position="25"/>
        <end position="139"/>
    </location>
</feature>
<feature type="signal peptide" evidence="1">
    <location>
        <begin position="1"/>
        <end position="24"/>
    </location>
</feature>
<dbReference type="Pfam" id="PF00576">
    <property type="entry name" value="Transthyretin"/>
    <property type="match status" value="1"/>
</dbReference>
<dbReference type="GO" id="GO:0006144">
    <property type="term" value="P:purine nucleobase metabolic process"/>
    <property type="evidence" value="ECO:0007669"/>
    <property type="project" value="TreeGrafter"/>
</dbReference>
<dbReference type="Proteomes" id="UP000002358">
    <property type="component" value="Chromosome 2"/>
</dbReference>
<accession>A0A7M7HGP6</accession>
<name>A0A7M7HGP6_NASVI</name>
<evidence type="ECO:0000313" key="3">
    <source>
        <dbReference type="EnsemblMetazoa" id="XP_008216285"/>
    </source>
</evidence>
<evidence type="ECO:0000313" key="4">
    <source>
        <dbReference type="Proteomes" id="UP000002358"/>
    </source>
</evidence>